<comment type="caution">
    <text evidence="3">The sequence shown here is derived from an EMBL/GenBank/DDBJ whole genome shotgun (WGS) entry which is preliminary data.</text>
</comment>
<reference evidence="3" key="1">
    <citation type="submission" date="2016-03" db="EMBL/GenBank/DDBJ databases">
        <title>Mechanisms controlling the formation of the plant cell surface in tip-growing cells are functionally conserved among land plants.</title>
        <authorList>
            <person name="Honkanen S."/>
            <person name="Jones V.A."/>
            <person name="Morieri G."/>
            <person name="Champion C."/>
            <person name="Hetherington A.J."/>
            <person name="Kelly S."/>
            <person name="Saint-Marcoux D."/>
            <person name="Proust H."/>
            <person name="Prescott H."/>
            <person name="Dolan L."/>
        </authorList>
    </citation>
    <scope>NUCLEOTIDE SEQUENCE [LARGE SCALE GENOMIC DNA]</scope>
    <source>
        <tissue evidence="3">Whole gametophyte</tissue>
    </source>
</reference>
<feature type="region of interest" description="Disordered" evidence="2">
    <location>
        <begin position="22"/>
        <end position="102"/>
    </location>
</feature>
<protein>
    <submittedName>
        <fullName evidence="3">Uncharacterized protein</fullName>
    </submittedName>
</protein>
<accession>A0A176W720</accession>
<dbReference type="Proteomes" id="UP000077202">
    <property type="component" value="Unassembled WGS sequence"/>
</dbReference>
<keyword evidence="4" id="KW-1185">Reference proteome</keyword>
<evidence type="ECO:0000313" key="3">
    <source>
        <dbReference type="EMBL" id="OAE28262.1"/>
    </source>
</evidence>
<feature type="compositionally biased region" description="Basic and acidic residues" evidence="2">
    <location>
        <begin position="87"/>
        <end position="102"/>
    </location>
</feature>
<proteinExistence type="predicted"/>
<evidence type="ECO:0000313" key="4">
    <source>
        <dbReference type="Proteomes" id="UP000077202"/>
    </source>
</evidence>
<dbReference type="AlphaFoldDB" id="A0A176W720"/>
<evidence type="ECO:0000256" key="2">
    <source>
        <dbReference type="SAM" id="MobiDB-lite"/>
    </source>
</evidence>
<dbReference type="EMBL" id="LVLJ01001744">
    <property type="protein sequence ID" value="OAE28262.1"/>
    <property type="molecule type" value="Genomic_DNA"/>
</dbReference>
<feature type="coiled-coil region" evidence="1">
    <location>
        <begin position="173"/>
        <end position="200"/>
    </location>
</feature>
<organism evidence="3 4">
    <name type="scientific">Marchantia polymorpha subsp. ruderalis</name>
    <dbReference type="NCBI Taxonomy" id="1480154"/>
    <lineage>
        <taxon>Eukaryota</taxon>
        <taxon>Viridiplantae</taxon>
        <taxon>Streptophyta</taxon>
        <taxon>Embryophyta</taxon>
        <taxon>Marchantiophyta</taxon>
        <taxon>Marchantiopsida</taxon>
        <taxon>Marchantiidae</taxon>
        <taxon>Marchantiales</taxon>
        <taxon>Marchantiaceae</taxon>
        <taxon>Marchantia</taxon>
    </lineage>
</organism>
<gene>
    <name evidence="3" type="ORF">AXG93_4492s1530</name>
</gene>
<keyword evidence="1" id="KW-0175">Coiled coil</keyword>
<evidence type="ECO:0000256" key="1">
    <source>
        <dbReference type="SAM" id="Coils"/>
    </source>
</evidence>
<name>A0A176W720_MARPO</name>
<sequence length="236" mass="26880">MRSPDFWAISKMKAMRLILEENSSTESRRAAARVRSLQDSGPVAIAAREKEVPMGKKPGITEAQPTPAKTQRASKKDKGKAVSTEEVPPRQDEVPSEGIKMRVPRERAAEVLPLLQYLDQKREKYADARTNESYVDIVRSRTRTKVAVAVQVAAKERKSQPTEVRYHALQKRLAEEVEKRRQSEQVYESLREDVERVKCASVELLKRLEACRTAYDAKSLKVDELSVVALKKEQEY</sequence>